<dbReference type="EMBL" id="JAAZON010000600">
    <property type="protein sequence ID" value="NMC64102.1"/>
    <property type="molecule type" value="Genomic_DNA"/>
</dbReference>
<evidence type="ECO:0000313" key="2">
    <source>
        <dbReference type="Proteomes" id="UP000524246"/>
    </source>
</evidence>
<gene>
    <name evidence="1" type="ORF">GYA55_13140</name>
</gene>
<dbReference type="AlphaFoldDB" id="A0A7X9FTW0"/>
<evidence type="ECO:0000313" key="1">
    <source>
        <dbReference type="EMBL" id="NMC64102.1"/>
    </source>
</evidence>
<proteinExistence type="predicted"/>
<accession>A0A7X9FTW0</accession>
<reference evidence="1 2" key="1">
    <citation type="journal article" date="2020" name="Biotechnol. Biofuels">
        <title>New insights from the biogas microbiome by comprehensive genome-resolved metagenomics of nearly 1600 species originating from multiple anaerobic digesters.</title>
        <authorList>
            <person name="Campanaro S."/>
            <person name="Treu L."/>
            <person name="Rodriguez-R L.M."/>
            <person name="Kovalovszki A."/>
            <person name="Ziels R.M."/>
            <person name="Maus I."/>
            <person name="Zhu X."/>
            <person name="Kougias P.G."/>
            <person name="Basile A."/>
            <person name="Luo G."/>
            <person name="Schluter A."/>
            <person name="Konstantinidis K.T."/>
            <person name="Angelidaki I."/>
        </authorList>
    </citation>
    <scope>NUCLEOTIDE SEQUENCE [LARGE SCALE GENOMIC DNA]</scope>
    <source>
        <strain evidence="1">AS27yjCOA_65</strain>
    </source>
</reference>
<name>A0A7X9FTW0_9DELT</name>
<organism evidence="1 2">
    <name type="scientific">SAR324 cluster bacterium</name>
    <dbReference type="NCBI Taxonomy" id="2024889"/>
    <lineage>
        <taxon>Bacteria</taxon>
        <taxon>Deltaproteobacteria</taxon>
        <taxon>SAR324 cluster</taxon>
    </lineage>
</organism>
<sequence length="252" mass="27675">MVRSRTHSAETSLRCAGLSISLEGDSFNHERILENLVTQGSLHDVITALIHLDAHRHTLSALDRNRDLIDSISNLGFYAGLGAGSIATLLLGNFSIVAETTVAMLGAYAVKELLMNKFLIDPVLAEAYPRALELSDPSTAKADSPGGTLTAAMLLALEKAGGDMPRAYRALQLLRLLSYNRIPREELEDVVCRDRFDFSSRSYPLLEQLARKYCGDYNAQDPIDLEVKMITEISAIKDAARKLAKGTIERKL</sequence>
<protein>
    <submittedName>
        <fullName evidence="1">Uncharacterized protein</fullName>
    </submittedName>
</protein>
<dbReference type="Proteomes" id="UP000524246">
    <property type="component" value="Unassembled WGS sequence"/>
</dbReference>
<comment type="caution">
    <text evidence="1">The sequence shown here is derived from an EMBL/GenBank/DDBJ whole genome shotgun (WGS) entry which is preliminary data.</text>
</comment>